<keyword evidence="2" id="KW-0067">ATP-binding</keyword>
<dbReference type="Gene3D" id="1.25.40.10">
    <property type="entry name" value="Tetratricopeptide repeat domain"/>
    <property type="match status" value="2"/>
</dbReference>
<gene>
    <name evidence="4" type="ORF">FB559_1675</name>
</gene>
<dbReference type="SUPFAM" id="SSF52540">
    <property type="entry name" value="P-loop containing nucleoside triphosphate hydrolases"/>
    <property type="match status" value="1"/>
</dbReference>
<dbReference type="SUPFAM" id="SSF46894">
    <property type="entry name" value="C-terminal effector domain of the bipartite response regulators"/>
    <property type="match status" value="1"/>
</dbReference>
<protein>
    <submittedName>
        <fullName evidence="4">Regulatory LuxR family protein</fullName>
    </submittedName>
</protein>
<dbReference type="InterPro" id="IPR016032">
    <property type="entry name" value="Sig_transdc_resp-reg_C-effctor"/>
</dbReference>
<organism evidence="4 5">
    <name type="scientific">Actinoallomurus bryophytorum</name>
    <dbReference type="NCBI Taxonomy" id="1490222"/>
    <lineage>
        <taxon>Bacteria</taxon>
        <taxon>Bacillati</taxon>
        <taxon>Actinomycetota</taxon>
        <taxon>Actinomycetes</taxon>
        <taxon>Streptosporangiales</taxon>
        <taxon>Thermomonosporaceae</taxon>
        <taxon>Actinoallomurus</taxon>
    </lineage>
</organism>
<dbReference type="Pfam" id="PF13176">
    <property type="entry name" value="TPR_7"/>
    <property type="match status" value="1"/>
</dbReference>
<evidence type="ECO:0000313" key="4">
    <source>
        <dbReference type="EMBL" id="TQL96153.1"/>
    </source>
</evidence>
<dbReference type="PROSITE" id="PS50043">
    <property type="entry name" value="HTH_LUXR_2"/>
    <property type="match status" value="1"/>
</dbReference>
<dbReference type="Pfam" id="PF13191">
    <property type="entry name" value="AAA_16"/>
    <property type="match status" value="1"/>
</dbReference>
<evidence type="ECO:0000259" key="3">
    <source>
        <dbReference type="PROSITE" id="PS50043"/>
    </source>
</evidence>
<dbReference type="GO" id="GO:0005737">
    <property type="term" value="C:cytoplasm"/>
    <property type="evidence" value="ECO:0007669"/>
    <property type="project" value="TreeGrafter"/>
</dbReference>
<comment type="caution">
    <text evidence="4">The sequence shown here is derived from an EMBL/GenBank/DDBJ whole genome shotgun (WGS) entry which is preliminary data.</text>
</comment>
<dbReference type="AlphaFoldDB" id="A0A543CGD0"/>
<evidence type="ECO:0000256" key="2">
    <source>
        <dbReference type="ARBA" id="ARBA00022840"/>
    </source>
</evidence>
<dbReference type="GO" id="GO:0003677">
    <property type="term" value="F:DNA binding"/>
    <property type="evidence" value="ECO:0007669"/>
    <property type="project" value="InterPro"/>
</dbReference>
<dbReference type="InterPro" id="IPR027417">
    <property type="entry name" value="P-loop_NTPase"/>
</dbReference>
<dbReference type="PANTHER" id="PTHR16305:SF35">
    <property type="entry name" value="TRANSCRIPTIONAL ACTIVATOR DOMAIN"/>
    <property type="match status" value="1"/>
</dbReference>
<dbReference type="InterPro" id="IPR041664">
    <property type="entry name" value="AAA_16"/>
</dbReference>
<dbReference type="InterPro" id="IPR000792">
    <property type="entry name" value="Tscrpt_reg_LuxR_C"/>
</dbReference>
<dbReference type="Pfam" id="PF00196">
    <property type="entry name" value="GerE"/>
    <property type="match status" value="1"/>
</dbReference>
<dbReference type="EMBL" id="VFOZ01000001">
    <property type="protein sequence ID" value="TQL96153.1"/>
    <property type="molecule type" value="Genomic_DNA"/>
</dbReference>
<dbReference type="GO" id="GO:0004016">
    <property type="term" value="F:adenylate cyclase activity"/>
    <property type="evidence" value="ECO:0007669"/>
    <property type="project" value="TreeGrafter"/>
</dbReference>
<keyword evidence="5" id="KW-1185">Reference proteome</keyword>
<name>A0A543CGD0_9ACTN</name>
<dbReference type="PANTHER" id="PTHR16305">
    <property type="entry name" value="TESTICULAR SOLUBLE ADENYLYL CYCLASE"/>
    <property type="match status" value="1"/>
</dbReference>
<reference evidence="4 5" key="1">
    <citation type="submission" date="2019-06" db="EMBL/GenBank/DDBJ databases">
        <title>Sequencing the genomes of 1000 actinobacteria strains.</title>
        <authorList>
            <person name="Klenk H.-P."/>
        </authorList>
    </citation>
    <scope>NUCLEOTIDE SEQUENCE [LARGE SCALE GENOMIC DNA]</scope>
    <source>
        <strain evidence="4 5">DSM 102200</strain>
    </source>
</reference>
<accession>A0A543CGD0</accession>
<dbReference type="SMART" id="SM00421">
    <property type="entry name" value="HTH_LUXR"/>
    <property type="match status" value="1"/>
</dbReference>
<dbReference type="InterPro" id="IPR019734">
    <property type="entry name" value="TPR_rpt"/>
</dbReference>
<dbReference type="Gene3D" id="1.10.10.10">
    <property type="entry name" value="Winged helix-like DNA-binding domain superfamily/Winged helix DNA-binding domain"/>
    <property type="match status" value="1"/>
</dbReference>
<dbReference type="PRINTS" id="PR00038">
    <property type="entry name" value="HTHLUXR"/>
</dbReference>
<feature type="domain" description="HTH luxR-type" evidence="3">
    <location>
        <begin position="900"/>
        <end position="965"/>
    </location>
</feature>
<proteinExistence type="predicted"/>
<dbReference type="GO" id="GO:0006355">
    <property type="term" value="P:regulation of DNA-templated transcription"/>
    <property type="evidence" value="ECO:0007669"/>
    <property type="project" value="InterPro"/>
</dbReference>
<keyword evidence="1" id="KW-0547">Nucleotide-binding</keyword>
<dbReference type="GO" id="GO:0005524">
    <property type="term" value="F:ATP binding"/>
    <property type="evidence" value="ECO:0007669"/>
    <property type="project" value="UniProtKB-KW"/>
</dbReference>
<sequence length="967" mass="103833">MPVMLGGVRAHEVSPAFVGREPELSTLTDAFGRARNGTPGAVLLGGEAGGGKTRVVGEFAERAQKDALVLAGGCLELSTAGFPYAPFTAALRQLVREAGAAEIATLMPRDGARDLARLLPEFGEPPADRDPDSARARLFEQMLVLLEHLAERRPLVLVIEDAHWADRSTRDLLIFLLRNLRHTAVLVVITFRSDELHRGHPMRSVIAELERIEGVVRIDLPRLTRAETAGQLAGILGRVPEQRLIDMVYERSSGIPLLVEATADHPTAGMPQSVRDLVLVGVNQLSEDTQDLLRLASTGGVRFGHAVLSEVSGLGDTALASALRPAVDANVLVADEEAYAFRHALIWEAIHDDLLPGEHGRAHRRFAEALEADPSRSLAGRPAVEITMHWVRAHDHERALPSAWKAAAESASAFAYAEQLQLLERVLELWDRVPDAEARIGEDHVNVLRRAAQAAGACGEPERGLAFVRAALAEVDEKTDPERVALLLRRRAALTYVLGRTGGVEDLRRAERLVPEASVVRAEVLAPLGRTLMLLGRHDEARPISEETLALADRFGDDCTAADALNNLAIGEGVDGRFAEGLDRLRVALARAERAGDGDTRLRSLVNMSDSLEATGESEAAIEIAQQGVTLAEALGLARTKGNFAANNLTEGQISLGHWDDAIGTFERIMELSPTPGLRGQHLLNRGAIAVARGETEVATRTVDELQALYAADDPYPQQVLPLASLVIEWRLAEGDVPGAIEATRHAITEQELDRDARHTWPILVAGIRACIAGPDDAVADKLRAIAAETPAYGSVMEARRATFAAESARAAGVLDRPAWEAVVSAWDELRRPYPLAYALLRAAEAAVADDDRDEAAALLTRAVGLTGRLGARPLRAEIDLLARRTRLTVGGGAASGGAAGRAAFGLTAREQEVLRLVALGRSNRDIAEELFISAKTASVHVSNILAKLGVSSRGEAAATAHRLRLT</sequence>
<dbReference type="InterPro" id="IPR036388">
    <property type="entry name" value="WH-like_DNA-bd_sf"/>
</dbReference>
<dbReference type="InterPro" id="IPR011990">
    <property type="entry name" value="TPR-like_helical_dom_sf"/>
</dbReference>
<evidence type="ECO:0000313" key="5">
    <source>
        <dbReference type="Proteomes" id="UP000316096"/>
    </source>
</evidence>
<dbReference type="Proteomes" id="UP000316096">
    <property type="component" value="Unassembled WGS sequence"/>
</dbReference>
<dbReference type="SUPFAM" id="SSF48452">
    <property type="entry name" value="TPR-like"/>
    <property type="match status" value="1"/>
</dbReference>
<evidence type="ECO:0000256" key="1">
    <source>
        <dbReference type="ARBA" id="ARBA00022741"/>
    </source>
</evidence>
<dbReference type="CDD" id="cd06170">
    <property type="entry name" value="LuxR_C_like"/>
    <property type="match status" value="1"/>
</dbReference>
<dbReference type="Gene3D" id="3.40.50.300">
    <property type="entry name" value="P-loop containing nucleotide triphosphate hydrolases"/>
    <property type="match status" value="1"/>
</dbReference>